<dbReference type="Gene3D" id="1.10.10.60">
    <property type="entry name" value="Homeodomain-like"/>
    <property type="match status" value="1"/>
</dbReference>
<evidence type="ECO:0000313" key="6">
    <source>
        <dbReference type="EMBL" id="GES28287.1"/>
    </source>
</evidence>
<dbReference type="RefSeq" id="WP_086716920.1">
    <property type="nucleotide sequence ID" value="NZ_BLAG01000004.1"/>
</dbReference>
<sequence length="206" mass="22488">MPQPTRGRPRAFDRDRAVLDAARLFWRRGYSGTSTRDLTSALGLSTSSLYAAFGSKAGLFEEAVRTYAEPYREIYRQAVAEKDVRNVIDRILIGSVEEFTRPSDAHPGCLLSSAAMTDSTSTLDTSAYYAELQGWNERALLARVERAVQDGELVAGTDAAALTGLVQSVVHGLSVQANLGTAHEDLRATARFTHELICRQLTPPTP</sequence>
<proteinExistence type="predicted"/>
<dbReference type="GeneID" id="96749331"/>
<keyword evidence="3" id="KW-0804">Transcription</keyword>
<dbReference type="PANTHER" id="PTHR47506">
    <property type="entry name" value="TRANSCRIPTIONAL REGULATORY PROTEIN"/>
    <property type="match status" value="1"/>
</dbReference>
<dbReference type="SUPFAM" id="SSF48498">
    <property type="entry name" value="Tetracyclin repressor-like, C-terminal domain"/>
    <property type="match status" value="1"/>
</dbReference>
<accession>A0A5J4L1P7</accession>
<evidence type="ECO:0000259" key="5">
    <source>
        <dbReference type="PROSITE" id="PS50977"/>
    </source>
</evidence>
<dbReference type="AlphaFoldDB" id="A0A5J4L1P7"/>
<dbReference type="EMBL" id="BLAG01000004">
    <property type="protein sequence ID" value="GES28287.1"/>
    <property type="molecule type" value="Genomic_DNA"/>
</dbReference>
<keyword evidence="7" id="KW-1185">Reference proteome</keyword>
<comment type="caution">
    <text evidence="6">The sequence shown here is derived from an EMBL/GenBank/DDBJ whole genome shotgun (WGS) entry which is preliminary data.</text>
</comment>
<dbReference type="PANTHER" id="PTHR47506:SF1">
    <property type="entry name" value="HTH-TYPE TRANSCRIPTIONAL REGULATOR YJDC"/>
    <property type="match status" value="1"/>
</dbReference>
<evidence type="ECO:0000256" key="1">
    <source>
        <dbReference type="ARBA" id="ARBA00023015"/>
    </source>
</evidence>
<dbReference type="InterPro" id="IPR001647">
    <property type="entry name" value="HTH_TetR"/>
</dbReference>
<name>A0A5J4L1P7_9ACTN</name>
<reference evidence="6 7" key="1">
    <citation type="submission" date="2019-10" db="EMBL/GenBank/DDBJ databases">
        <title>Whole genome shotgun sequence of Streptomyces angustmyceticus NBRC 3934.</title>
        <authorList>
            <person name="Hosoyama A."/>
            <person name="Ichikawa N."/>
            <person name="Kimura A."/>
            <person name="Kitahashi Y."/>
            <person name="Komaki H."/>
            <person name="Uohara A."/>
        </authorList>
    </citation>
    <scope>NUCLEOTIDE SEQUENCE [LARGE SCALE GENOMIC DNA]</scope>
    <source>
        <strain evidence="6 7">NBRC 3934</strain>
    </source>
</reference>
<dbReference type="OrthoDB" id="9805134at2"/>
<protein>
    <submittedName>
        <fullName evidence="6">TetR family transcriptional regulator</fullName>
    </submittedName>
</protein>
<dbReference type="SUPFAM" id="SSF46689">
    <property type="entry name" value="Homeodomain-like"/>
    <property type="match status" value="1"/>
</dbReference>
<dbReference type="InterPro" id="IPR009057">
    <property type="entry name" value="Homeodomain-like_sf"/>
</dbReference>
<dbReference type="Pfam" id="PF00440">
    <property type="entry name" value="TetR_N"/>
    <property type="match status" value="1"/>
</dbReference>
<dbReference type="Proteomes" id="UP000325598">
    <property type="component" value="Unassembled WGS sequence"/>
</dbReference>
<dbReference type="Gene3D" id="1.10.357.10">
    <property type="entry name" value="Tetracycline Repressor, domain 2"/>
    <property type="match status" value="1"/>
</dbReference>
<evidence type="ECO:0000313" key="7">
    <source>
        <dbReference type="Proteomes" id="UP000325598"/>
    </source>
</evidence>
<evidence type="ECO:0000256" key="2">
    <source>
        <dbReference type="ARBA" id="ARBA00023125"/>
    </source>
</evidence>
<keyword evidence="1" id="KW-0805">Transcription regulation</keyword>
<gene>
    <name evidence="6" type="ORF">San01_07740</name>
</gene>
<evidence type="ECO:0000256" key="3">
    <source>
        <dbReference type="ARBA" id="ARBA00023163"/>
    </source>
</evidence>
<keyword evidence="2 4" id="KW-0238">DNA-binding</keyword>
<feature type="domain" description="HTH tetR-type" evidence="5">
    <location>
        <begin position="11"/>
        <end position="71"/>
    </location>
</feature>
<dbReference type="PROSITE" id="PS50977">
    <property type="entry name" value="HTH_TETR_2"/>
    <property type="match status" value="1"/>
</dbReference>
<evidence type="ECO:0000256" key="4">
    <source>
        <dbReference type="PROSITE-ProRule" id="PRU00335"/>
    </source>
</evidence>
<feature type="DNA-binding region" description="H-T-H motif" evidence="4">
    <location>
        <begin position="34"/>
        <end position="53"/>
    </location>
</feature>
<organism evidence="6 7">
    <name type="scientific">Streptomyces angustmyceticus</name>
    <dbReference type="NCBI Taxonomy" id="285578"/>
    <lineage>
        <taxon>Bacteria</taxon>
        <taxon>Bacillati</taxon>
        <taxon>Actinomycetota</taxon>
        <taxon>Actinomycetes</taxon>
        <taxon>Kitasatosporales</taxon>
        <taxon>Streptomycetaceae</taxon>
        <taxon>Streptomyces</taxon>
    </lineage>
</organism>
<dbReference type="GO" id="GO:0003677">
    <property type="term" value="F:DNA binding"/>
    <property type="evidence" value="ECO:0007669"/>
    <property type="project" value="UniProtKB-UniRule"/>
</dbReference>
<dbReference type="InterPro" id="IPR036271">
    <property type="entry name" value="Tet_transcr_reg_TetR-rel_C_sf"/>
</dbReference>